<dbReference type="Pfam" id="PF00884">
    <property type="entry name" value="Sulfatase"/>
    <property type="match status" value="1"/>
</dbReference>
<evidence type="ECO:0000256" key="1">
    <source>
        <dbReference type="ARBA" id="ARBA00008779"/>
    </source>
</evidence>
<evidence type="ECO:0000256" key="2">
    <source>
        <dbReference type="ARBA" id="ARBA00022801"/>
    </source>
</evidence>
<dbReference type="PROSITE" id="PS51257">
    <property type="entry name" value="PROKAR_LIPOPROTEIN"/>
    <property type="match status" value="1"/>
</dbReference>
<dbReference type="Gene3D" id="3.40.720.10">
    <property type="entry name" value="Alkaline Phosphatase, subunit A"/>
    <property type="match status" value="1"/>
</dbReference>
<dbReference type="Gene3D" id="3.30.1120.10">
    <property type="match status" value="1"/>
</dbReference>
<comment type="caution">
    <text evidence="6">The sequence shown here is derived from an EMBL/GenBank/DDBJ whole genome shotgun (WGS) entry which is preliminary data.</text>
</comment>
<feature type="domain" description="Sulfatase N-terminal" evidence="5">
    <location>
        <begin position="26"/>
        <end position="376"/>
    </location>
</feature>
<keyword evidence="7" id="KW-1185">Reference proteome</keyword>
<proteinExistence type="inferred from homology"/>
<gene>
    <name evidence="6" type="ORF">RISK_002181</name>
</gene>
<dbReference type="Proteomes" id="UP000036367">
    <property type="component" value="Unassembled WGS sequence"/>
</dbReference>
<dbReference type="AlphaFoldDB" id="A0A0J1EJ37"/>
<evidence type="ECO:0000256" key="4">
    <source>
        <dbReference type="SAM" id="SignalP"/>
    </source>
</evidence>
<dbReference type="STRING" id="595434.RISK_002181"/>
<dbReference type="RefSeq" id="WP_083434856.1">
    <property type="nucleotide sequence ID" value="NZ_LECT01000017.1"/>
</dbReference>
<evidence type="ECO:0000259" key="5">
    <source>
        <dbReference type="Pfam" id="PF00884"/>
    </source>
</evidence>
<dbReference type="EMBL" id="LECT01000017">
    <property type="protein sequence ID" value="KLU05549.1"/>
    <property type="molecule type" value="Genomic_DNA"/>
</dbReference>
<sequence length="475" mass="53026">MIQTARAFAFALLASVACPTIAADPPNIILCMSDDQGWGDTGYNGHPHLKTPHLDQMAKEGVTFTRFYAAAAMCSPTRASCYTGRNPYRFGVTFAMKGMLEPTEIPITTVLKKHGYTTGHFGKWHLGTLSKTIGDQKRWGTFAEQPERYHCPPWERDVDTCFVTESKVPTWDPLITPGPSNPGPSNPKEPQQPPRQDQPYGNDYFTGPNQTVTENTRGDDSRVLMDRAIPFIRDAVSKKQPFFAAVWFHTPHSPVVGGPEYRRMYREHPEPTQHYYACLTAMDEQVGRLRSELNDLGVADNTLLCFCSDNGPARQGSPRHVGSAKDLKGYKLSINEGGIRVPGLLVWPDKVTSARTINAPCFTSDYFPTILDAIGIELPADRTYDGTSLLRFVTGDSILRQKPLGFLNRDGKEAVWMEQRYKFISTEKGDALYDIVDDPGETTDLANQKPAIVKRMKAELTQWKASVMSELERVP</sequence>
<organism evidence="6 7">
    <name type="scientific">Rhodopirellula islandica</name>
    <dbReference type="NCBI Taxonomy" id="595434"/>
    <lineage>
        <taxon>Bacteria</taxon>
        <taxon>Pseudomonadati</taxon>
        <taxon>Planctomycetota</taxon>
        <taxon>Planctomycetia</taxon>
        <taxon>Pirellulales</taxon>
        <taxon>Pirellulaceae</taxon>
        <taxon>Rhodopirellula</taxon>
    </lineage>
</organism>
<reference evidence="6" key="1">
    <citation type="submission" date="2015-05" db="EMBL/GenBank/DDBJ databases">
        <title>Permanent draft genome of Rhodopirellula islandicus K833.</title>
        <authorList>
            <person name="Kizina J."/>
            <person name="Richter M."/>
            <person name="Glockner F.O."/>
            <person name="Harder J."/>
        </authorList>
    </citation>
    <scope>NUCLEOTIDE SEQUENCE [LARGE SCALE GENOMIC DNA]</scope>
    <source>
        <strain evidence="6">K833</strain>
    </source>
</reference>
<keyword evidence="4" id="KW-0732">Signal</keyword>
<dbReference type="InterPro" id="IPR050738">
    <property type="entry name" value="Sulfatase"/>
</dbReference>
<name>A0A0J1EJ37_RHOIS</name>
<dbReference type="InterPro" id="IPR017850">
    <property type="entry name" value="Alkaline_phosphatase_core_sf"/>
</dbReference>
<feature type="chain" id="PRO_5005250264" evidence="4">
    <location>
        <begin position="23"/>
        <end position="475"/>
    </location>
</feature>
<evidence type="ECO:0000313" key="7">
    <source>
        <dbReference type="Proteomes" id="UP000036367"/>
    </source>
</evidence>
<comment type="similarity">
    <text evidence="1">Belongs to the sulfatase family.</text>
</comment>
<feature type="compositionally biased region" description="Pro residues" evidence="3">
    <location>
        <begin position="179"/>
        <end position="193"/>
    </location>
</feature>
<feature type="signal peptide" evidence="4">
    <location>
        <begin position="1"/>
        <end position="22"/>
    </location>
</feature>
<dbReference type="PATRIC" id="fig|595434.4.peg.2084"/>
<dbReference type="InterPro" id="IPR000917">
    <property type="entry name" value="Sulfatase_N"/>
</dbReference>
<dbReference type="PANTHER" id="PTHR42693">
    <property type="entry name" value="ARYLSULFATASE FAMILY MEMBER"/>
    <property type="match status" value="1"/>
</dbReference>
<evidence type="ECO:0000256" key="3">
    <source>
        <dbReference type="SAM" id="MobiDB-lite"/>
    </source>
</evidence>
<evidence type="ECO:0000313" key="6">
    <source>
        <dbReference type="EMBL" id="KLU05549.1"/>
    </source>
</evidence>
<keyword evidence="2" id="KW-0378">Hydrolase</keyword>
<dbReference type="OrthoDB" id="9783154at2"/>
<dbReference type="SUPFAM" id="SSF53649">
    <property type="entry name" value="Alkaline phosphatase-like"/>
    <property type="match status" value="1"/>
</dbReference>
<dbReference type="PANTHER" id="PTHR42693:SF53">
    <property type="entry name" value="ENDO-4-O-SULFATASE"/>
    <property type="match status" value="1"/>
</dbReference>
<dbReference type="FunFam" id="3.40.720.10:FF:000080">
    <property type="entry name" value="N-acetylgalactosamine 6-sulfatase (GALNS)"/>
    <property type="match status" value="1"/>
</dbReference>
<dbReference type="GO" id="GO:0004065">
    <property type="term" value="F:arylsulfatase activity"/>
    <property type="evidence" value="ECO:0007669"/>
    <property type="project" value="TreeGrafter"/>
</dbReference>
<accession>A0A0J1EJ37</accession>
<feature type="region of interest" description="Disordered" evidence="3">
    <location>
        <begin position="169"/>
        <end position="219"/>
    </location>
</feature>
<protein>
    <submittedName>
        <fullName evidence="6">Sulfatase</fullName>
    </submittedName>
</protein>